<evidence type="ECO:0000313" key="1">
    <source>
        <dbReference type="EMBL" id="KAI3825254.1"/>
    </source>
</evidence>
<comment type="caution">
    <text evidence="1">The sequence shown here is derived from an EMBL/GenBank/DDBJ whole genome shotgun (WGS) entry which is preliminary data.</text>
</comment>
<name>A0ACB9JYY2_9ASTR</name>
<keyword evidence="2" id="KW-1185">Reference proteome</keyword>
<dbReference type="EMBL" id="CM042019">
    <property type="protein sequence ID" value="KAI3825254.1"/>
    <property type="molecule type" value="Genomic_DNA"/>
</dbReference>
<accession>A0ACB9JYY2</accession>
<sequence length="111" mass="12828">MKFGVYQHWDWKWEFKKCQKIHDASKNVHVVHRKSNKISNPKLKNLEQVVDVEMIPNLLKVCMAQGFCELEIRYVEGKWVQIAFASSTTGCVKKISSKWGDCVTPSISESL</sequence>
<reference evidence="1 2" key="2">
    <citation type="journal article" date="2022" name="Mol. Ecol. Resour.">
        <title>The genomes of chicory, endive, great burdock and yacon provide insights into Asteraceae paleo-polyploidization history and plant inulin production.</title>
        <authorList>
            <person name="Fan W."/>
            <person name="Wang S."/>
            <person name="Wang H."/>
            <person name="Wang A."/>
            <person name="Jiang F."/>
            <person name="Liu H."/>
            <person name="Zhao H."/>
            <person name="Xu D."/>
            <person name="Zhang Y."/>
        </authorList>
    </citation>
    <scope>NUCLEOTIDE SEQUENCE [LARGE SCALE GENOMIC DNA]</scope>
    <source>
        <strain evidence="2">cv. Yunnan</strain>
        <tissue evidence="1">Leaves</tissue>
    </source>
</reference>
<protein>
    <submittedName>
        <fullName evidence="1">Uncharacterized protein</fullName>
    </submittedName>
</protein>
<evidence type="ECO:0000313" key="2">
    <source>
        <dbReference type="Proteomes" id="UP001056120"/>
    </source>
</evidence>
<gene>
    <name evidence="1" type="ORF">L1987_06735</name>
</gene>
<dbReference type="Proteomes" id="UP001056120">
    <property type="component" value="Linkage Group LG02"/>
</dbReference>
<reference evidence="2" key="1">
    <citation type="journal article" date="2022" name="Mol. Ecol. Resour.">
        <title>The genomes of chicory, endive, great burdock and yacon provide insights into Asteraceae palaeo-polyploidization history and plant inulin production.</title>
        <authorList>
            <person name="Fan W."/>
            <person name="Wang S."/>
            <person name="Wang H."/>
            <person name="Wang A."/>
            <person name="Jiang F."/>
            <person name="Liu H."/>
            <person name="Zhao H."/>
            <person name="Xu D."/>
            <person name="Zhang Y."/>
        </authorList>
    </citation>
    <scope>NUCLEOTIDE SEQUENCE [LARGE SCALE GENOMIC DNA]</scope>
    <source>
        <strain evidence="2">cv. Yunnan</strain>
    </source>
</reference>
<organism evidence="1 2">
    <name type="scientific">Smallanthus sonchifolius</name>
    <dbReference type="NCBI Taxonomy" id="185202"/>
    <lineage>
        <taxon>Eukaryota</taxon>
        <taxon>Viridiplantae</taxon>
        <taxon>Streptophyta</taxon>
        <taxon>Embryophyta</taxon>
        <taxon>Tracheophyta</taxon>
        <taxon>Spermatophyta</taxon>
        <taxon>Magnoliopsida</taxon>
        <taxon>eudicotyledons</taxon>
        <taxon>Gunneridae</taxon>
        <taxon>Pentapetalae</taxon>
        <taxon>asterids</taxon>
        <taxon>campanulids</taxon>
        <taxon>Asterales</taxon>
        <taxon>Asteraceae</taxon>
        <taxon>Asteroideae</taxon>
        <taxon>Heliantheae alliance</taxon>
        <taxon>Millerieae</taxon>
        <taxon>Smallanthus</taxon>
    </lineage>
</organism>
<proteinExistence type="predicted"/>